<keyword evidence="6" id="KW-0482">Metalloprotease</keyword>
<proteinExistence type="predicted"/>
<sequence length="108" mass="11832">MDGIMSMAEPSSHLIVIGVTNRKEAIDAAILRPGRMSEFVNITMPNEHNRADIFRGFLDGVPNSVSEKEFEMLGNLSHGCTGADIENFCREAAYVCMRAESADSQVPI</sequence>
<evidence type="ECO:0000313" key="9">
    <source>
        <dbReference type="EMBL" id="KAJ3093108.1"/>
    </source>
</evidence>
<keyword evidence="2" id="KW-0479">Metal-binding</keyword>
<dbReference type="GO" id="GO:0016887">
    <property type="term" value="F:ATP hydrolysis activity"/>
    <property type="evidence" value="ECO:0007669"/>
    <property type="project" value="InterPro"/>
</dbReference>
<dbReference type="PANTHER" id="PTHR43655:SF2">
    <property type="entry name" value="AFG3 LIKE MATRIX AAA PEPTIDASE SUBUNIT 2, ISOFORM A"/>
    <property type="match status" value="1"/>
</dbReference>
<evidence type="ECO:0000256" key="2">
    <source>
        <dbReference type="ARBA" id="ARBA00022723"/>
    </source>
</evidence>
<keyword evidence="10" id="KW-1185">Reference proteome</keyword>
<keyword evidence="5" id="KW-0067">ATP-binding</keyword>
<dbReference type="AlphaFoldDB" id="A0AAD5SRT3"/>
<protein>
    <submittedName>
        <fullName evidence="9">Spermatogenesis associated protein 5</fullName>
    </submittedName>
</protein>
<evidence type="ECO:0000259" key="7">
    <source>
        <dbReference type="Pfam" id="PF00004"/>
    </source>
</evidence>
<dbReference type="GO" id="GO:0008237">
    <property type="term" value="F:metallopeptidase activity"/>
    <property type="evidence" value="ECO:0007669"/>
    <property type="project" value="UniProtKB-KW"/>
</dbReference>
<dbReference type="Proteomes" id="UP001211907">
    <property type="component" value="Unassembled WGS sequence"/>
</dbReference>
<dbReference type="SUPFAM" id="SSF52540">
    <property type="entry name" value="P-loop containing nucleoside triphosphate hydrolases"/>
    <property type="match status" value="1"/>
</dbReference>
<dbReference type="Pfam" id="PF17862">
    <property type="entry name" value="AAA_lid_3"/>
    <property type="match status" value="1"/>
</dbReference>
<feature type="domain" description="ATPase AAA-type core" evidence="7">
    <location>
        <begin position="10"/>
        <end position="42"/>
    </location>
</feature>
<keyword evidence="6" id="KW-0378">Hydrolase</keyword>
<dbReference type="InterPro" id="IPR027417">
    <property type="entry name" value="P-loop_NTPase"/>
</dbReference>
<dbReference type="InterPro" id="IPR003959">
    <property type="entry name" value="ATPase_AAA_core"/>
</dbReference>
<dbReference type="GO" id="GO:0005524">
    <property type="term" value="F:ATP binding"/>
    <property type="evidence" value="ECO:0007669"/>
    <property type="project" value="UniProtKB-KW"/>
</dbReference>
<dbReference type="Pfam" id="PF00004">
    <property type="entry name" value="AAA"/>
    <property type="match status" value="1"/>
</dbReference>
<evidence type="ECO:0000256" key="1">
    <source>
        <dbReference type="ARBA" id="ARBA00001947"/>
    </source>
</evidence>
<dbReference type="PANTHER" id="PTHR43655">
    <property type="entry name" value="ATP-DEPENDENT PROTEASE"/>
    <property type="match status" value="1"/>
</dbReference>
<dbReference type="Gene3D" id="3.40.50.300">
    <property type="entry name" value="P-loop containing nucleotide triphosphate hydrolases"/>
    <property type="match status" value="1"/>
</dbReference>
<evidence type="ECO:0000256" key="5">
    <source>
        <dbReference type="ARBA" id="ARBA00022840"/>
    </source>
</evidence>
<evidence type="ECO:0000259" key="8">
    <source>
        <dbReference type="Pfam" id="PF17862"/>
    </source>
</evidence>
<accession>A0AAD5SRT3</accession>
<gene>
    <name evidence="9" type="primary">SPATA5_2</name>
    <name evidence="9" type="ORF">HK100_006770</name>
</gene>
<dbReference type="GO" id="GO:0046872">
    <property type="term" value="F:metal ion binding"/>
    <property type="evidence" value="ECO:0007669"/>
    <property type="project" value="UniProtKB-KW"/>
</dbReference>
<dbReference type="InterPro" id="IPR041569">
    <property type="entry name" value="AAA_lid_3"/>
</dbReference>
<dbReference type="EMBL" id="JADGJH010003156">
    <property type="protein sequence ID" value="KAJ3093108.1"/>
    <property type="molecule type" value="Genomic_DNA"/>
</dbReference>
<evidence type="ECO:0000313" key="10">
    <source>
        <dbReference type="Proteomes" id="UP001211907"/>
    </source>
</evidence>
<evidence type="ECO:0000256" key="4">
    <source>
        <dbReference type="ARBA" id="ARBA00022833"/>
    </source>
</evidence>
<keyword evidence="3" id="KW-0547">Nucleotide-binding</keyword>
<feature type="domain" description="AAA ATPase AAA+ lid" evidence="8">
    <location>
        <begin position="70"/>
        <end position="100"/>
    </location>
</feature>
<dbReference type="InterPro" id="IPR050928">
    <property type="entry name" value="ATP-dep_Zn_Metalloprotease"/>
</dbReference>
<reference evidence="9" key="1">
    <citation type="submission" date="2020-05" db="EMBL/GenBank/DDBJ databases">
        <title>Phylogenomic resolution of chytrid fungi.</title>
        <authorList>
            <person name="Stajich J.E."/>
            <person name="Amses K."/>
            <person name="Simmons R."/>
            <person name="Seto K."/>
            <person name="Myers J."/>
            <person name="Bonds A."/>
            <person name="Quandt C.A."/>
            <person name="Barry K."/>
            <person name="Liu P."/>
            <person name="Grigoriev I."/>
            <person name="Longcore J.E."/>
            <person name="James T.Y."/>
        </authorList>
    </citation>
    <scope>NUCLEOTIDE SEQUENCE</scope>
    <source>
        <strain evidence="9">JEL0513</strain>
    </source>
</reference>
<dbReference type="Gene3D" id="1.10.8.60">
    <property type="match status" value="1"/>
</dbReference>
<comment type="cofactor">
    <cofactor evidence="1">
        <name>Zn(2+)</name>
        <dbReference type="ChEBI" id="CHEBI:29105"/>
    </cofactor>
</comment>
<evidence type="ECO:0000256" key="3">
    <source>
        <dbReference type="ARBA" id="ARBA00022741"/>
    </source>
</evidence>
<organism evidence="9 10">
    <name type="scientific">Physocladia obscura</name>
    <dbReference type="NCBI Taxonomy" id="109957"/>
    <lineage>
        <taxon>Eukaryota</taxon>
        <taxon>Fungi</taxon>
        <taxon>Fungi incertae sedis</taxon>
        <taxon>Chytridiomycota</taxon>
        <taxon>Chytridiomycota incertae sedis</taxon>
        <taxon>Chytridiomycetes</taxon>
        <taxon>Chytridiales</taxon>
        <taxon>Chytriomycetaceae</taxon>
        <taxon>Physocladia</taxon>
    </lineage>
</organism>
<name>A0AAD5SRT3_9FUNG</name>
<keyword evidence="6" id="KW-0645">Protease</keyword>
<keyword evidence="4" id="KW-0862">Zinc</keyword>
<comment type="caution">
    <text evidence="9">The sequence shown here is derived from an EMBL/GenBank/DDBJ whole genome shotgun (WGS) entry which is preliminary data.</text>
</comment>
<evidence type="ECO:0000256" key="6">
    <source>
        <dbReference type="ARBA" id="ARBA00023049"/>
    </source>
</evidence>